<dbReference type="AlphaFoldDB" id="A0A1E7XEA6"/>
<dbReference type="RefSeq" id="WP_070367662.1">
    <property type="nucleotide sequence ID" value="NZ_JAZHVW010000001.1"/>
</dbReference>
<keyword evidence="1" id="KW-0732">Signal</keyword>
<dbReference type="EMBL" id="MIQE01000010">
    <property type="protein sequence ID" value="OFA11450.1"/>
    <property type="molecule type" value="Genomic_DNA"/>
</dbReference>
<evidence type="ECO:0000313" key="2">
    <source>
        <dbReference type="EMBL" id="OFA11450.1"/>
    </source>
</evidence>
<feature type="chain" id="PRO_5009449519" evidence="1">
    <location>
        <begin position="28"/>
        <end position="132"/>
    </location>
</feature>
<sequence>MKTKTMIATVLLTAGLGFGAVSITASAASWHKGSPKFTRGIWNDSYKYPKGAMCDGLSISSHLLVMDDNSPHLSNLHYKVVGHHEYRFRGYEFELRRYQTTCKFHWFNKHHVRFYEDNGYGGLEHIDLYKVG</sequence>
<reference evidence="2 3" key="1">
    <citation type="submission" date="2016-09" db="EMBL/GenBank/DDBJ databases">
        <title>Genome Sequence of Lactobacillus sunkii Strain CG01.</title>
        <authorList>
            <person name="Poehlein A."/>
            <person name="Gabris C."/>
            <person name="Bengelsdorf F.R."/>
            <person name="Duerre P."/>
            <person name="Daniel R."/>
        </authorList>
    </citation>
    <scope>NUCLEOTIDE SEQUENCE [LARGE SCALE GENOMIC DNA]</scope>
    <source>
        <strain evidence="2 3">CG_D</strain>
    </source>
</reference>
<protein>
    <submittedName>
        <fullName evidence="2">Uncharacterized protein</fullName>
    </submittedName>
</protein>
<accession>A0A1E7XEA6</accession>
<evidence type="ECO:0000313" key="3">
    <source>
        <dbReference type="Proteomes" id="UP000177010"/>
    </source>
</evidence>
<comment type="caution">
    <text evidence="2">The sequence shown here is derived from an EMBL/GenBank/DDBJ whole genome shotgun (WGS) entry which is preliminary data.</text>
</comment>
<dbReference type="Proteomes" id="UP000177010">
    <property type="component" value="Unassembled WGS sequence"/>
</dbReference>
<evidence type="ECO:0000256" key="1">
    <source>
        <dbReference type="SAM" id="SignalP"/>
    </source>
</evidence>
<organism evidence="2 3">
    <name type="scientific">Lentilactobacillus sunkii</name>
    <dbReference type="NCBI Taxonomy" id="481719"/>
    <lineage>
        <taxon>Bacteria</taxon>
        <taxon>Bacillati</taxon>
        <taxon>Bacillota</taxon>
        <taxon>Bacilli</taxon>
        <taxon>Lactobacillales</taxon>
        <taxon>Lactobacillaceae</taxon>
        <taxon>Lentilactobacillus</taxon>
    </lineage>
</organism>
<gene>
    <name evidence="2" type="ORF">LASUN_10590</name>
</gene>
<name>A0A1E7XEA6_9LACO</name>
<dbReference type="STRING" id="481719.LASUN_10590"/>
<proteinExistence type="predicted"/>
<feature type="signal peptide" evidence="1">
    <location>
        <begin position="1"/>
        <end position="27"/>
    </location>
</feature>